<organism evidence="1 2">
    <name type="scientific">Coemansia aciculifera</name>
    <dbReference type="NCBI Taxonomy" id="417176"/>
    <lineage>
        <taxon>Eukaryota</taxon>
        <taxon>Fungi</taxon>
        <taxon>Fungi incertae sedis</taxon>
        <taxon>Zoopagomycota</taxon>
        <taxon>Kickxellomycotina</taxon>
        <taxon>Kickxellomycetes</taxon>
        <taxon>Kickxellales</taxon>
        <taxon>Kickxellaceae</taxon>
        <taxon>Coemansia</taxon>
    </lineage>
</organism>
<dbReference type="Proteomes" id="UP001139981">
    <property type="component" value="Unassembled WGS sequence"/>
</dbReference>
<accession>A0ACC1LUE0</accession>
<keyword evidence="2" id="KW-1185">Reference proteome</keyword>
<sequence length="353" mass="38492">DDDECNLAFRLHVRVASSTGHLLYRIATRPLSLLAFRVLPSNVLVSDDVTEGGQQWDVGAWSSNCGRSTVQHLSTSLAKRYSVAPQIQRVFVLARVMFMRASKLDSLNWEWPYMLGKVAAKLDDSMTACALYLKACHLAVAAGSKCSVTSASVHAGQAHASTTSNAAIPEVAVDPLCKLLATVSKLVWSEKMDAATARRFVSALPSPCASNVSATTAGLAQSDPLQESNTRRGSGVHAHTARDREVTAVLYLIRGVVSQLCASDKRRRHHRSLFLLSWIDHHVLGESERAKQALSASLLNTRTTAKQLAGFYKTDFEAPGKHYIYLEKYVALYVETLAATRDVAGVQLIARKL</sequence>
<evidence type="ECO:0000313" key="2">
    <source>
        <dbReference type="Proteomes" id="UP001139981"/>
    </source>
</evidence>
<feature type="non-terminal residue" evidence="1">
    <location>
        <position position="353"/>
    </location>
</feature>
<comment type="caution">
    <text evidence="1">The sequence shown here is derived from an EMBL/GenBank/DDBJ whole genome shotgun (WGS) entry which is preliminary data.</text>
</comment>
<evidence type="ECO:0000313" key="1">
    <source>
        <dbReference type="EMBL" id="KAJ2879015.1"/>
    </source>
</evidence>
<feature type="non-terminal residue" evidence="1">
    <location>
        <position position="1"/>
    </location>
</feature>
<dbReference type="EMBL" id="JANBVB010003409">
    <property type="protein sequence ID" value="KAJ2879015.1"/>
    <property type="molecule type" value="Genomic_DNA"/>
</dbReference>
<protein>
    <submittedName>
        <fullName evidence="1">Histone transcription regulator 3</fullName>
    </submittedName>
</protein>
<proteinExistence type="predicted"/>
<name>A0ACC1LUE0_9FUNG</name>
<reference evidence="1" key="1">
    <citation type="submission" date="2022-07" db="EMBL/GenBank/DDBJ databases">
        <title>Phylogenomic reconstructions and comparative analyses of Kickxellomycotina fungi.</title>
        <authorList>
            <person name="Reynolds N.K."/>
            <person name="Stajich J.E."/>
            <person name="Barry K."/>
            <person name="Grigoriev I.V."/>
            <person name="Crous P."/>
            <person name="Smith M.E."/>
        </authorList>
    </citation>
    <scope>NUCLEOTIDE SEQUENCE</scope>
    <source>
        <strain evidence="1">CBS 190363</strain>
    </source>
</reference>
<gene>
    <name evidence="1" type="primary">HIR3_2</name>
    <name evidence="1" type="ORF">IWW38_006198</name>
</gene>